<evidence type="ECO:0000256" key="2">
    <source>
        <dbReference type="ARBA" id="ARBA00022475"/>
    </source>
</evidence>
<feature type="transmembrane region" description="Helical" evidence="7">
    <location>
        <begin position="177"/>
        <end position="196"/>
    </location>
</feature>
<keyword evidence="2 7" id="KW-1003">Cell membrane</keyword>
<proteinExistence type="inferred from homology"/>
<dbReference type="GO" id="GO:0008961">
    <property type="term" value="F:phosphatidylglycerol-prolipoprotein diacylglyceryl transferase activity"/>
    <property type="evidence" value="ECO:0007669"/>
    <property type="project" value="UniProtKB-UniRule"/>
</dbReference>
<feature type="transmembrane region" description="Helical" evidence="7">
    <location>
        <begin position="117"/>
        <end position="135"/>
    </location>
</feature>
<reference evidence="8" key="2">
    <citation type="journal article" date="2021" name="PeerJ">
        <title>Extensive microbial diversity within the chicken gut microbiome revealed by metagenomics and culture.</title>
        <authorList>
            <person name="Gilroy R."/>
            <person name="Ravi A."/>
            <person name="Getino M."/>
            <person name="Pursley I."/>
            <person name="Horton D.L."/>
            <person name="Alikhan N.F."/>
            <person name="Baker D."/>
            <person name="Gharbi K."/>
            <person name="Hall N."/>
            <person name="Watson M."/>
            <person name="Adriaenssens E.M."/>
            <person name="Foster-Nyarko E."/>
            <person name="Jarju S."/>
            <person name="Secka A."/>
            <person name="Antonio M."/>
            <person name="Oren A."/>
            <person name="Chaudhuri R.R."/>
            <person name="La Ragione R."/>
            <person name="Hildebrand F."/>
            <person name="Pallen M.J."/>
        </authorList>
    </citation>
    <scope>NUCLEOTIDE SEQUENCE</scope>
    <source>
        <strain evidence="8">CHK154-7741</strain>
    </source>
</reference>
<comment type="caution">
    <text evidence="8">The sequence shown here is derived from an EMBL/GenBank/DDBJ whole genome shotgun (WGS) entry which is preliminary data.</text>
</comment>
<evidence type="ECO:0000313" key="8">
    <source>
        <dbReference type="EMBL" id="HIU91735.1"/>
    </source>
</evidence>
<protein>
    <recommendedName>
        <fullName evidence="7">Phosphatidylglycerol--prolipoprotein diacylglyceryl transferase</fullName>
        <ecNumber evidence="7">2.5.1.145</ecNumber>
    </recommendedName>
</protein>
<dbReference type="GO" id="GO:0005886">
    <property type="term" value="C:plasma membrane"/>
    <property type="evidence" value="ECO:0007669"/>
    <property type="project" value="UniProtKB-SubCell"/>
</dbReference>
<evidence type="ECO:0000256" key="5">
    <source>
        <dbReference type="ARBA" id="ARBA00022989"/>
    </source>
</evidence>
<sequence>MQSPPSSVLLNIGGFNLHYYGLIMFFAIITALFVMHCVAKKFYKDVDTDTLLDILPIIILCSILGARLYYVIMDFSYYSKHLAEIPAVWQGGMSIHGGIIGGVLAGIIVAKVKKISFLKYADVFSYGLVLGQAVGRFGNYFNCEAFGKPCSIPFLKLYIPPAHRPFGYENIEYYHPAFLYESLWNVFVFLILFFVVRKIPNIKEGTIFFAYLILYSLGRIIVEWCRMDSVLNIGNIAIAQIVSAVVIVLSSIFLIVIYKRKGKT</sequence>
<dbReference type="NCBIfam" id="TIGR00544">
    <property type="entry name" value="lgt"/>
    <property type="match status" value="1"/>
</dbReference>
<feature type="transmembrane region" description="Helical" evidence="7">
    <location>
        <begin position="208"/>
        <end position="224"/>
    </location>
</feature>
<dbReference type="AlphaFoldDB" id="A0A9D1SQK1"/>
<evidence type="ECO:0000256" key="1">
    <source>
        <dbReference type="ARBA" id="ARBA00007150"/>
    </source>
</evidence>
<keyword evidence="6 7" id="KW-0472">Membrane</keyword>
<dbReference type="InterPro" id="IPR001640">
    <property type="entry name" value="Lgt"/>
</dbReference>
<dbReference type="PROSITE" id="PS01311">
    <property type="entry name" value="LGT"/>
    <property type="match status" value="1"/>
</dbReference>
<evidence type="ECO:0000256" key="7">
    <source>
        <dbReference type="HAMAP-Rule" id="MF_01147"/>
    </source>
</evidence>
<keyword evidence="3 7" id="KW-0808">Transferase</keyword>
<evidence type="ECO:0000313" key="9">
    <source>
        <dbReference type="Proteomes" id="UP000886748"/>
    </source>
</evidence>
<evidence type="ECO:0000256" key="3">
    <source>
        <dbReference type="ARBA" id="ARBA00022679"/>
    </source>
</evidence>
<dbReference type="Pfam" id="PF01790">
    <property type="entry name" value="LGT"/>
    <property type="match status" value="1"/>
</dbReference>
<dbReference type="Proteomes" id="UP000886748">
    <property type="component" value="Unassembled WGS sequence"/>
</dbReference>
<feature type="transmembrane region" description="Helical" evidence="7">
    <location>
        <begin position="236"/>
        <end position="258"/>
    </location>
</feature>
<keyword evidence="4 7" id="KW-0812">Transmembrane</keyword>
<feature type="transmembrane region" description="Helical" evidence="7">
    <location>
        <begin position="20"/>
        <end position="39"/>
    </location>
</feature>
<dbReference type="GO" id="GO:0042158">
    <property type="term" value="P:lipoprotein biosynthetic process"/>
    <property type="evidence" value="ECO:0007669"/>
    <property type="project" value="UniProtKB-UniRule"/>
</dbReference>
<gene>
    <name evidence="7 8" type="primary">lgt</name>
    <name evidence="8" type="ORF">IAD26_01225</name>
</gene>
<dbReference type="HAMAP" id="MF_01147">
    <property type="entry name" value="Lgt"/>
    <property type="match status" value="1"/>
</dbReference>
<comment type="function">
    <text evidence="7">Catalyzes the transfer of the diacylglyceryl group from phosphatidylglycerol to the sulfhydryl group of the N-terminal cysteine of a prolipoprotein, the first step in the formation of mature lipoproteins.</text>
</comment>
<keyword evidence="5 7" id="KW-1133">Transmembrane helix</keyword>
<name>A0A9D1SQK1_9CLOT</name>
<comment type="catalytic activity">
    <reaction evidence="7">
        <text>L-cysteinyl-[prolipoprotein] + a 1,2-diacyl-sn-glycero-3-phospho-(1'-sn-glycerol) = an S-1,2-diacyl-sn-glyceryl-L-cysteinyl-[prolipoprotein] + sn-glycerol 1-phosphate + H(+)</text>
        <dbReference type="Rhea" id="RHEA:56712"/>
        <dbReference type="Rhea" id="RHEA-COMP:14679"/>
        <dbReference type="Rhea" id="RHEA-COMP:14680"/>
        <dbReference type="ChEBI" id="CHEBI:15378"/>
        <dbReference type="ChEBI" id="CHEBI:29950"/>
        <dbReference type="ChEBI" id="CHEBI:57685"/>
        <dbReference type="ChEBI" id="CHEBI:64716"/>
        <dbReference type="ChEBI" id="CHEBI:140658"/>
        <dbReference type="EC" id="2.5.1.145"/>
    </reaction>
</comment>
<evidence type="ECO:0000256" key="6">
    <source>
        <dbReference type="ARBA" id="ARBA00023136"/>
    </source>
</evidence>
<organism evidence="8 9">
    <name type="scientific">Candidatus Limenecus avicola</name>
    <dbReference type="NCBI Taxonomy" id="2840847"/>
    <lineage>
        <taxon>Bacteria</taxon>
        <taxon>Bacillati</taxon>
        <taxon>Bacillota</taxon>
        <taxon>Clostridia</taxon>
        <taxon>Eubacteriales</taxon>
        <taxon>Clostridiaceae</taxon>
        <taxon>Clostridiaceae incertae sedis</taxon>
        <taxon>Candidatus Limenecus</taxon>
    </lineage>
</organism>
<feature type="transmembrane region" description="Helical" evidence="7">
    <location>
        <begin position="51"/>
        <end position="72"/>
    </location>
</feature>
<evidence type="ECO:0000256" key="4">
    <source>
        <dbReference type="ARBA" id="ARBA00022692"/>
    </source>
</evidence>
<comment type="pathway">
    <text evidence="7">Protein modification; lipoprotein biosynthesis (diacylglyceryl transfer).</text>
</comment>
<comment type="similarity">
    <text evidence="1 7">Belongs to the Lgt family.</text>
</comment>
<comment type="subcellular location">
    <subcellularLocation>
        <location evidence="7">Cell membrane</location>
        <topology evidence="7">Multi-pass membrane protein</topology>
    </subcellularLocation>
</comment>
<dbReference type="PANTHER" id="PTHR30589">
    <property type="entry name" value="PROLIPOPROTEIN DIACYLGLYCERYL TRANSFERASE"/>
    <property type="match status" value="1"/>
</dbReference>
<feature type="transmembrane region" description="Helical" evidence="7">
    <location>
        <begin position="92"/>
        <end position="110"/>
    </location>
</feature>
<accession>A0A9D1SQK1</accession>
<dbReference type="EC" id="2.5.1.145" evidence="7"/>
<feature type="binding site" evidence="7">
    <location>
        <position position="136"/>
    </location>
    <ligand>
        <name>a 1,2-diacyl-sn-glycero-3-phospho-(1'-sn-glycerol)</name>
        <dbReference type="ChEBI" id="CHEBI:64716"/>
    </ligand>
</feature>
<dbReference type="PANTHER" id="PTHR30589:SF0">
    <property type="entry name" value="PHOSPHATIDYLGLYCEROL--PROLIPOPROTEIN DIACYLGLYCERYL TRANSFERASE"/>
    <property type="match status" value="1"/>
</dbReference>
<dbReference type="EMBL" id="DVOD01000011">
    <property type="protein sequence ID" value="HIU91735.1"/>
    <property type="molecule type" value="Genomic_DNA"/>
</dbReference>
<reference evidence="8" key="1">
    <citation type="submission" date="2020-10" db="EMBL/GenBank/DDBJ databases">
        <authorList>
            <person name="Gilroy R."/>
        </authorList>
    </citation>
    <scope>NUCLEOTIDE SEQUENCE</scope>
    <source>
        <strain evidence="8">CHK154-7741</strain>
    </source>
</reference>